<organism evidence="1 2">
    <name type="scientific">Arctium lappa</name>
    <name type="common">Greater burdock</name>
    <name type="synonym">Lappa major</name>
    <dbReference type="NCBI Taxonomy" id="4217"/>
    <lineage>
        <taxon>Eukaryota</taxon>
        <taxon>Viridiplantae</taxon>
        <taxon>Streptophyta</taxon>
        <taxon>Embryophyta</taxon>
        <taxon>Tracheophyta</taxon>
        <taxon>Spermatophyta</taxon>
        <taxon>Magnoliopsida</taxon>
        <taxon>eudicotyledons</taxon>
        <taxon>Gunneridae</taxon>
        <taxon>Pentapetalae</taxon>
        <taxon>asterids</taxon>
        <taxon>campanulids</taxon>
        <taxon>Asterales</taxon>
        <taxon>Asteraceae</taxon>
        <taxon>Carduoideae</taxon>
        <taxon>Cardueae</taxon>
        <taxon>Arctiinae</taxon>
        <taxon>Arctium</taxon>
    </lineage>
</organism>
<keyword evidence="2" id="KW-1185">Reference proteome</keyword>
<name>A0ACB8XKF3_ARCLA</name>
<proteinExistence type="predicted"/>
<reference evidence="1 2" key="2">
    <citation type="journal article" date="2022" name="Mol. Ecol. Resour.">
        <title>The genomes of chicory, endive, great burdock and yacon provide insights into Asteraceae paleo-polyploidization history and plant inulin production.</title>
        <authorList>
            <person name="Fan W."/>
            <person name="Wang S."/>
            <person name="Wang H."/>
            <person name="Wang A."/>
            <person name="Jiang F."/>
            <person name="Liu H."/>
            <person name="Zhao H."/>
            <person name="Xu D."/>
            <person name="Zhang Y."/>
        </authorList>
    </citation>
    <scope>NUCLEOTIDE SEQUENCE [LARGE SCALE GENOMIC DNA]</scope>
    <source>
        <strain evidence="2">cv. Niubang</strain>
    </source>
</reference>
<dbReference type="Proteomes" id="UP001055879">
    <property type="component" value="Linkage Group LG17"/>
</dbReference>
<protein>
    <submittedName>
        <fullName evidence="1">Uncharacterized protein</fullName>
    </submittedName>
</protein>
<gene>
    <name evidence="1" type="ORF">L6452_42796</name>
</gene>
<dbReference type="EMBL" id="CM042063">
    <property type="protein sequence ID" value="KAI3667727.1"/>
    <property type="molecule type" value="Genomic_DNA"/>
</dbReference>
<sequence length="81" mass="9395">MATSPLLRVMADESLTRHRGWRPWARQKKMGDGRFMGKLDKILLLMKNLKLLLLPSLKESINHKTSNIMPCFCADNRKKTN</sequence>
<evidence type="ECO:0000313" key="2">
    <source>
        <dbReference type="Proteomes" id="UP001055879"/>
    </source>
</evidence>
<evidence type="ECO:0000313" key="1">
    <source>
        <dbReference type="EMBL" id="KAI3667727.1"/>
    </source>
</evidence>
<reference evidence="2" key="1">
    <citation type="journal article" date="2022" name="Mol. Ecol. Resour.">
        <title>The genomes of chicory, endive, great burdock and yacon provide insights into Asteraceae palaeo-polyploidization history and plant inulin production.</title>
        <authorList>
            <person name="Fan W."/>
            <person name="Wang S."/>
            <person name="Wang H."/>
            <person name="Wang A."/>
            <person name="Jiang F."/>
            <person name="Liu H."/>
            <person name="Zhao H."/>
            <person name="Xu D."/>
            <person name="Zhang Y."/>
        </authorList>
    </citation>
    <scope>NUCLEOTIDE SEQUENCE [LARGE SCALE GENOMIC DNA]</scope>
    <source>
        <strain evidence="2">cv. Niubang</strain>
    </source>
</reference>
<accession>A0ACB8XKF3</accession>
<comment type="caution">
    <text evidence="1">The sequence shown here is derived from an EMBL/GenBank/DDBJ whole genome shotgun (WGS) entry which is preliminary data.</text>
</comment>